<comment type="caution">
    <text evidence="1">The sequence shown here is derived from an EMBL/GenBank/DDBJ whole genome shotgun (WGS) entry which is preliminary data.</text>
</comment>
<reference evidence="1 2" key="1">
    <citation type="submission" date="2019-05" db="EMBL/GenBank/DDBJ databases">
        <title>Another draft genome of Portunus trituberculatus and its Hox gene families provides insights of decapod evolution.</title>
        <authorList>
            <person name="Jeong J.-H."/>
            <person name="Song I."/>
            <person name="Kim S."/>
            <person name="Choi T."/>
            <person name="Kim D."/>
            <person name="Ryu S."/>
            <person name="Kim W."/>
        </authorList>
    </citation>
    <scope>NUCLEOTIDE SEQUENCE [LARGE SCALE GENOMIC DNA]</scope>
    <source>
        <tissue evidence="1">Muscle</tissue>
    </source>
</reference>
<evidence type="ECO:0000313" key="2">
    <source>
        <dbReference type="Proteomes" id="UP000324222"/>
    </source>
</evidence>
<proteinExistence type="predicted"/>
<organism evidence="1 2">
    <name type="scientific">Portunus trituberculatus</name>
    <name type="common">Swimming crab</name>
    <name type="synonym">Neptunus trituberculatus</name>
    <dbReference type="NCBI Taxonomy" id="210409"/>
    <lineage>
        <taxon>Eukaryota</taxon>
        <taxon>Metazoa</taxon>
        <taxon>Ecdysozoa</taxon>
        <taxon>Arthropoda</taxon>
        <taxon>Crustacea</taxon>
        <taxon>Multicrustacea</taxon>
        <taxon>Malacostraca</taxon>
        <taxon>Eumalacostraca</taxon>
        <taxon>Eucarida</taxon>
        <taxon>Decapoda</taxon>
        <taxon>Pleocyemata</taxon>
        <taxon>Brachyura</taxon>
        <taxon>Eubrachyura</taxon>
        <taxon>Portunoidea</taxon>
        <taxon>Portunidae</taxon>
        <taxon>Portuninae</taxon>
        <taxon>Portunus</taxon>
    </lineage>
</organism>
<evidence type="ECO:0000313" key="1">
    <source>
        <dbReference type="EMBL" id="MPC30671.1"/>
    </source>
</evidence>
<name>A0A5B7E984_PORTR</name>
<dbReference type="Proteomes" id="UP000324222">
    <property type="component" value="Unassembled WGS sequence"/>
</dbReference>
<keyword evidence="2" id="KW-1185">Reference proteome</keyword>
<protein>
    <submittedName>
        <fullName evidence="1">Uncharacterized protein</fullName>
    </submittedName>
</protein>
<dbReference type="AlphaFoldDB" id="A0A5B7E984"/>
<sequence>MLMELDKLMPDPMTCGDLQSYTKQKHTEIPGCQHPGGYGTVVRLVRLHDITHTHAASDRNRTEMLWTCIVLYYGIQASFNFLTKMGFQEIKED</sequence>
<gene>
    <name evidence="1" type="ORF">E2C01_023939</name>
</gene>
<dbReference type="EMBL" id="VSRR010002296">
    <property type="protein sequence ID" value="MPC30671.1"/>
    <property type="molecule type" value="Genomic_DNA"/>
</dbReference>
<accession>A0A5B7E984</accession>